<gene>
    <name evidence="3" type="ORF">PR048_022083</name>
</gene>
<evidence type="ECO:0000313" key="4">
    <source>
        <dbReference type="Proteomes" id="UP001159363"/>
    </source>
</evidence>
<keyword evidence="4" id="KW-1185">Reference proteome</keyword>
<evidence type="ECO:0000313" key="3">
    <source>
        <dbReference type="EMBL" id="KAJ8877628.1"/>
    </source>
</evidence>
<dbReference type="InterPro" id="IPR057191">
    <property type="entry name" value="DUF7869"/>
</dbReference>
<keyword evidence="1" id="KW-0175">Coiled coil</keyword>
<dbReference type="Pfam" id="PF25273">
    <property type="entry name" value="DUF7869"/>
    <property type="match status" value="1"/>
</dbReference>
<reference evidence="3 4" key="1">
    <citation type="submission" date="2023-02" db="EMBL/GenBank/DDBJ databases">
        <title>LHISI_Scaffold_Assembly.</title>
        <authorList>
            <person name="Stuart O.P."/>
            <person name="Cleave R."/>
            <person name="Magrath M.J.L."/>
            <person name="Mikheyev A.S."/>
        </authorList>
    </citation>
    <scope>NUCLEOTIDE SEQUENCE [LARGE SCALE GENOMIC DNA]</scope>
    <source>
        <strain evidence="3">Daus_M_001</strain>
        <tissue evidence="3">Leg muscle</tissue>
    </source>
</reference>
<feature type="coiled-coil region" evidence="1">
    <location>
        <begin position="179"/>
        <end position="206"/>
    </location>
</feature>
<feature type="domain" description="DUF7869" evidence="2">
    <location>
        <begin position="257"/>
        <end position="355"/>
    </location>
</feature>
<proteinExistence type="predicted"/>
<dbReference type="PANTHER" id="PTHR34415">
    <property type="entry name" value="INTEGRASE CATALYTIC DOMAIN-CONTAINING PROTEIN"/>
    <property type="match status" value="1"/>
</dbReference>
<evidence type="ECO:0000256" key="1">
    <source>
        <dbReference type="SAM" id="Coils"/>
    </source>
</evidence>
<organism evidence="3 4">
    <name type="scientific">Dryococelus australis</name>
    <dbReference type="NCBI Taxonomy" id="614101"/>
    <lineage>
        <taxon>Eukaryota</taxon>
        <taxon>Metazoa</taxon>
        <taxon>Ecdysozoa</taxon>
        <taxon>Arthropoda</taxon>
        <taxon>Hexapoda</taxon>
        <taxon>Insecta</taxon>
        <taxon>Pterygota</taxon>
        <taxon>Neoptera</taxon>
        <taxon>Polyneoptera</taxon>
        <taxon>Phasmatodea</taxon>
        <taxon>Verophasmatodea</taxon>
        <taxon>Anareolatae</taxon>
        <taxon>Phasmatidae</taxon>
        <taxon>Eurycanthinae</taxon>
        <taxon>Dryococelus</taxon>
    </lineage>
</organism>
<dbReference type="PANTHER" id="PTHR34415:SF1">
    <property type="entry name" value="INTEGRASE CATALYTIC DOMAIN-CONTAINING PROTEIN"/>
    <property type="match status" value="1"/>
</dbReference>
<evidence type="ECO:0000259" key="2">
    <source>
        <dbReference type="Pfam" id="PF25273"/>
    </source>
</evidence>
<accession>A0ABQ9H082</accession>
<protein>
    <recommendedName>
        <fullName evidence="2">DUF7869 domain-containing protein</fullName>
    </recommendedName>
</protein>
<comment type="caution">
    <text evidence="3">The sequence shown here is derived from an EMBL/GenBank/DDBJ whole genome shotgun (WGS) entry which is preliminary data.</text>
</comment>
<dbReference type="Proteomes" id="UP001159363">
    <property type="component" value="Chromosome 7"/>
</dbReference>
<feature type="non-terminal residue" evidence="3">
    <location>
        <position position="363"/>
    </location>
</feature>
<dbReference type="EMBL" id="JARBHB010000008">
    <property type="protein sequence ID" value="KAJ8877628.1"/>
    <property type="molecule type" value="Genomic_DNA"/>
</dbReference>
<sequence length="363" mass="41548">MSADESNDGEVVDVTVSGSRKKQKYGSIFEASTLIWHFNDLGDRNSQNYFLSCLISVNAIKQRRPRQAEQNAKLNEFSHAYKVRVNRENCLVDIPVCFKRFLSIFGVTNRCLQINKSSLTTTGVAPIDKRGKRSQSPLQFEKFENIHLPENLNYKKLLGIFLERNIGIEIWYKNTCDANKAQEANIETLKANATDLNELKQFKDQEKLLARKQARKVKEYVAITMNYGKNLLIPIFSTGEVYYKRQLSFYQFNVHVLSDGSSTCYTYDQTIALKGSDEVASMLSNIFFEVLSSDVCEIHIFCDLCGGQNKNWTVIRFLHYVAVVLKRFDKIQITYSIRGHSYMECDKNVALISQKTPAETPGD</sequence>
<name>A0ABQ9H082_9NEOP</name>